<dbReference type="Proteomes" id="UP001141806">
    <property type="component" value="Unassembled WGS sequence"/>
</dbReference>
<sequence length="289" mass="30876">MESSASLSLPKNTNSFPSEPSVIPFLHHKSSVDTIVTKPTAVRTQLANGYVDVVSNAESVPSVQQSSQHSHVTVGLMHTPNLSSNPCVGPNIVLHPTVMPLASTGSQATSFEGLVQSINDCAHPVQFEGPVQSTNDHAHPVQFDDVNSGPFQSEFDSTDGDRSMPGPDQISTVITERIDDQISRAITERFDAPSSSVQSTDGDRPISGPDQISSVITERIDAPTSSVQSSSSVPHSMVTRAKSDFGKTPARMMPHDPCRGLGALQYAQILDILFNSNQDEVMFGLSDPP</sequence>
<feature type="region of interest" description="Disordered" evidence="1">
    <location>
        <begin position="187"/>
        <end position="207"/>
    </location>
</feature>
<gene>
    <name evidence="2" type="ORF">NE237_030806</name>
</gene>
<name>A0A9Q0JV81_9MAGN</name>
<reference evidence="2" key="1">
    <citation type="journal article" date="2023" name="Plant J.">
        <title>The genome of the king protea, Protea cynaroides.</title>
        <authorList>
            <person name="Chang J."/>
            <person name="Duong T.A."/>
            <person name="Schoeman C."/>
            <person name="Ma X."/>
            <person name="Roodt D."/>
            <person name="Barker N."/>
            <person name="Li Z."/>
            <person name="Van de Peer Y."/>
            <person name="Mizrachi E."/>
        </authorList>
    </citation>
    <scope>NUCLEOTIDE SEQUENCE</scope>
    <source>
        <tissue evidence="2">Young leaves</tissue>
    </source>
</reference>
<evidence type="ECO:0000313" key="2">
    <source>
        <dbReference type="EMBL" id="KAJ4953974.1"/>
    </source>
</evidence>
<proteinExistence type="predicted"/>
<protein>
    <submittedName>
        <fullName evidence="2">Uncharacterized protein</fullName>
    </submittedName>
</protein>
<dbReference type="EMBL" id="JAMYWD010000012">
    <property type="protein sequence ID" value="KAJ4953974.1"/>
    <property type="molecule type" value="Genomic_DNA"/>
</dbReference>
<evidence type="ECO:0000256" key="1">
    <source>
        <dbReference type="SAM" id="MobiDB-lite"/>
    </source>
</evidence>
<evidence type="ECO:0000313" key="3">
    <source>
        <dbReference type="Proteomes" id="UP001141806"/>
    </source>
</evidence>
<dbReference type="AlphaFoldDB" id="A0A9Q0JV81"/>
<comment type="caution">
    <text evidence="2">The sequence shown here is derived from an EMBL/GenBank/DDBJ whole genome shotgun (WGS) entry which is preliminary data.</text>
</comment>
<keyword evidence="3" id="KW-1185">Reference proteome</keyword>
<organism evidence="2 3">
    <name type="scientific">Protea cynaroides</name>
    <dbReference type="NCBI Taxonomy" id="273540"/>
    <lineage>
        <taxon>Eukaryota</taxon>
        <taxon>Viridiplantae</taxon>
        <taxon>Streptophyta</taxon>
        <taxon>Embryophyta</taxon>
        <taxon>Tracheophyta</taxon>
        <taxon>Spermatophyta</taxon>
        <taxon>Magnoliopsida</taxon>
        <taxon>Proteales</taxon>
        <taxon>Proteaceae</taxon>
        <taxon>Protea</taxon>
    </lineage>
</organism>
<accession>A0A9Q0JV81</accession>
<feature type="region of interest" description="Disordered" evidence="1">
    <location>
        <begin position="144"/>
        <end position="167"/>
    </location>
</feature>